<evidence type="ECO:0000313" key="1">
    <source>
        <dbReference type="EMBL" id="KOF79127.1"/>
    </source>
</evidence>
<proteinExistence type="predicted"/>
<dbReference type="InterPro" id="IPR036397">
    <property type="entry name" value="RNaseH_sf"/>
</dbReference>
<dbReference type="Gene3D" id="3.30.420.10">
    <property type="entry name" value="Ribonuclease H-like superfamily/Ribonuclease H"/>
    <property type="match status" value="1"/>
</dbReference>
<organism evidence="1">
    <name type="scientific">Octopus bimaculoides</name>
    <name type="common">California two-spotted octopus</name>
    <dbReference type="NCBI Taxonomy" id="37653"/>
    <lineage>
        <taxon>Eukaryota</taxon>
        <taxon>Metazoa</taxon>
        <taxon>Spiralia</taxon>
        <taxon>Lophotrochozoa</taxon>
        <taxon>Mollusca</taxon>
        <taxon>Cephalopoda</taxon>
        <taxon>Coleoidea</taxon>
        <taxon>Octopodiformes</taxon>
        <taxon>Octopoda</taxon>
        <taxon>Incirrata</taxon>
        <taxon>Octopodidae</taxon>
        <taxon>Octopus</taxon>
    </lineage>
</organism>
<protein>
    <submittedName>
        <fullName evidence="1">Uncharacterized protein</fullName>
    </submittedName>
</protein>
<dbReference type="OrthoDB" id="10018757at2759"/>
<name>A0A0L8GQI4_OCTBM</name>
<dbReference type="AlphaFoldDB" id="A0A0L8GQI4"/>
<dbReference type="EMBL" id="KQ420828">
    <property type="protein sequence ID" value="KOF79127.1"/>
    <property type="molecule type" value="Genomic_DNA"/>
</dbReference>
<gene>
    <name evidence="1" type="ORF">OCBIM_22029812mg</name>
</gene>
<dbReference type="STRING" id="37653.A0A0L8GQI4"/>
<accession>A0A0L8GQI4</accession>
<feature type="non-terminal residue" evidence="1">
    <location>
        <position position="1"/>
    </location>
</feature>
<reference evidence="1" key="1">
    <citation type="submission" date="2015-07" db="EMBL/GenBank/DDBJ databases">
        <title>MeaNS - Measles Nucleotide Surveillance Program.</title>
        <authorList>
            <person name="Tran T."/>
            <person name="Druce J."/>
        </authorList>
    </citation>
    <scope>NUCLEOTIDE SEQUENCE</scope>
    <source>
        <strain evidence="1">UCB-OBI-ISO-001</strain>
        <tissue evidence="1">Gonad</tissue>
    </source>
</reference>
<sequence>HGFANQIIHDEFVFHKVYARRVPRDLTAERKRKRLVICQSLLDRYNNESDEFFSRMVTGDECKRQSMEWKHHGSPATKEFN</sequence>
<dbReference type="GO" id="GO:0003676">
    <property type="term" value="F:nucleic acid binding"/>
    <property type="evidence" value="ECO:0007669"/>
    <property type="project" value="InterPro"/>
</dbReference>